<gene>
    <name evidence="1" type="ORF">NTEN_LOCUS17258</name>
</gene>
<feature type="non-terminal residue" evidence="1">
    <location>
        <position position="79"/>
    </location>
</feature>
<organism evidence="1 2">
    <name type="scientific">Nesidiocoris tenuis</name>
    <dbReference type="NCBI Taxonomy" id="355587"/>
    <lineage>
        <taxon>Eukaryota</taxon>
        <taxon>Metazoa</taxon>
        <taxon>Ecdysozoa</taxon>
        <taxon>Arthropoda</taxon>
        <taxon>Hexapoda</taxon>
        <taxon>Insecta</taxon>
        <taxon>Pterygota</taxon>
        <taxon>Neoptera</taxon>
        <taxon>Paraneoptera</taxon>
        <taxon>Hemiptera</taxon>
        <taxon>Heteroptera</taxon>
        <taxon>Panheteroptera</taxon>
        <taxon>Cimicomorpha</taxon>
        <taxon>Miridae</taxon>
        <taxon>Dicyphina</taxon>
        <taxon>Nesidiocoris</taxon>
    </lineage>
</organism>
<accession>A0A6H5H904</accession>
<evidence type="ECO:0000313" key="1">
    <source>
        <dbReference type="EMBL" id="CAB0012533.1"/>
    </source>
</evidence>
<protein>
    <submittedName>
        <fullName evidence="1">Uncharacterized protein</fullName>
    </submittedName>
</protein>
<evidence type="ECO:0000313" key="2">
    <source>
        <dbReference type="Proteomes" id="UP000479000"/>
    </source>
</evidence>
<name>A0A6H5H904_9HEMI</name>
<proteinExistence type="predicted"/>
<reference evidence="1 2" key="1">
    <citation type="submission" date="2020-02" db="EMBL/GenBank/DDBJ databases">
        <authorList>
            <person name="Ferguson B K."/>
        </authorList>
    </citation>
    <scope>NUCLEOTIDE SEQUENCE [LARGE SCALE GENOMIC DNA]</scope>
</reference>
<keyword evidence="2" id="KW-1185">Reference proteome</keyword>
<sequence>MEVLCVIYASLVVNDGHTDTCSGSDSEHKCMKLMFRSSDPIFDFSTIVDTGIYRIGRRALFLTQAEAHPTTQCELLLEL</sequence>
<dbReference type="Proteomes" id="UP000479000">
    <property type="component" value="Unassembled WGS sequence"/>
</dbReference>
<dbReference type="AlphaFoldDB" id="A0A6H5H904"/>
<dbReference type="EMBL" id="CADCXU010025515">
    <property type="protein sequence ID" value="CAB0012533.1"/>
    <property type="molecule type" value="Genomic_DNA"/>
</dbReference>